<reference evidence="11 12" key="1">
    <citation type="submission" date="2017-01" db="EMBL/GenBank/DDBJ databases">
        <title>Genome Sequencing of a Marine Spirillum, Oceanospirillum multiglobuliferum ATCC 33336, from Japan.</title>
        <authorList>
            <person name="Carney J.G."/>
            <person name="Trachtenberg A.M."/>
            <person name="Rheaume B.A."/>
            <person name="Linnane J.D."/>
            <person name="Pitts N.L."/>
            <person name="Mykles D.L."/>
            <person name="Maclea K.S."/>
        </authorList>
    </citation>
    <scope>NUCLEOTIDE SEQUENCE [LARGE SCALE GENOMIC DNA]</scope>
    <source>
        <strain evidence="11 12">ATCC 33336</strain>
    </source>
</reference>
<keyword evidence="4 9" id="KW-0808">Transferase</keyword>
<dbReference type="NCBIfam" id="TIGR00546">
    <property type="entry name" value="lnt"/>
    <property type="match status" value="1"/>
</dbReference>
<feature type="transmembrane region" description="Helical" evidence="9">
    <location>
        <begin position="494"/>
        <end position="513"/>
    </location>
</feature>
<organism evidence="11 12">
    <name type="scientific">Oceanospirillum multiglobuliferum</name>
    <dbReference type="NCBI Taxonomy" id="64969"/>
    <lineage>
        <taxon>Bacteria</taxon>
        <taxon>Pseudomonadati</taxon>
        <taxon>Pseudomonadota</taxon>
        <taxon>Gammaproteobacteria</taxon>
        <taxon>Oceanospirillales</taxon>
        <taxon>Oceanospirillaceae</taxon>
        <taxon>Oceanospirillum</taxon>
    </lineage>
</organism>
<evidence type="ECO:0000313" key="12">
    <source>
        <dbReference type="Proteomes" id="UP000191418"/>
    </source>
</evidence>
<evidence type="ECO:0000256" key="5">
    <source>
        <dbReference type="ARBA" id="ARBA00022692"/>
    </source>
</evidence>
<keyword evidence="11" id="KW-0449">Lipoprotein</keyword>
<dbReference type="InterPro" id="IPR045378">
    <property type="entry name" value="LNT_N"/>
</dbReference>
<gene>
    <name evidence="9" type="primary">lnt</name>
    <name evidence="11" type="ORF">BTE48_02125</name>
</gene>
<evidence type="ECO:0000313" key="11">
    <source>
        <dbReference type="EMBL" id="OPX56707.1"/>
    </source>
</evidence>
<dbReference type="GO" id="GO:0042158">
    <property type="term" value="P:lipoprotein biosynthetic process"/>
    <property type="evidence" value="ECO:0007669"/>
    <property type="project" value="UniProtKB-UniRule"/>
</dbReference>
<dbReference type="GO" id="GO:0016410">
    <property type="term" value="F:N-acyltransferase activity"/>
    <property type="evidence" value="ECO:0007669"/>
    <property type="project" value="UniProtKB-UniRule"/>
</dbReference>
<dbReference type="Gene3D" id="3.60.110.10">
    <property type="entry name" value="Carbon-nitrogen hydrolase"/>
    <property type="match status" value="1"/>
</dbReference>
<dbReference type="SUPFAM" id="SSF56317">
    <property type="entry name" value="Carbon-nitrogen hydrolase"/>
    <property type="match status" value="1"/>
</dbReference>
<dbReference type="CDD" id="cd07571">
    <property type="entry name" value="ALP_N-acyl_transferase"/>
    <property type="match status" value="1"/>
</dbReference>
<dbReference type="OrthoDB" id="9804277at2"/>
<dbReference type="InterPro" id="IPR003010">
    <property type="entry name" value="C-N_Hydrolase"/>
</dbReference>
<comment type="function">
    <text evidence="9">Catalyzes the phospholipid dependent N-acylation of the N-terminal cysteine of apolipoprotein, the last step in lipoprotein maturation.</text>
</comment>
<dbReference type="Proteomes" id="UP000191418">
    <property type="component" value="Unassembled WGS sequence"/>
</dbReference>
<comment type="catalytic activity">
    <reaction evidence="9">
        <text>N-terminal S-1,2-diacyl-sn-glyceryl-L-cysteinyl-[lipoprotein] + a glycerophospholipid = N-acyl-S-1,2-diacyl-sn-glyceryl-L-cysteinyl-[lipoprotein] + a 2-acyl-sn-glycero-3-phospholipid + H(+)</text>
        <dbReference type="Rhea" id="RHEA:48228"/>
        <dbReference type="Rhea" id="RHEA-COMP:14681"/>
        <dbReference type="Rhea" id="RHEA-COMP:14684"/>
        <dbReference type="ChEBI" id="CHEBI:15378"/>
        <dbReference type="ChEBI" id="CHEBI:136912"/>
        <dbReference type="ChEBI" id="CHEBI:140656"/>
        <dbReference type="ChEBI" id="CHEBI:140657"/>
        <dbReference type="ChEBI" id="CHEBI:140660"/>
        <dbReference type="EC" id="2.3.1.269"/>
    </reaction>
</comment>
<keyword evidence="8 9" id="KW-0012">Acyltransferase</keyword>
<evidence type="ECO:0000259" key="10">
    <source>
        <dbReference type="PROSITE" id="PS50263"/>
    </source>
</evidence>
<evidence type="ECO:0000256" key="3">
    <source>
        <dbReference type="ARBA" id="ARBA00022475"/>
    </source>
</evidence>
<feature type="transmembrane region" description="Helical" evidence="9">
    <location>
        <begin position="71"/>
        <end position="93"/>
    </location>
</feature>
<dbReference type="PANTHER" id="PTHR38686:SF1">
    <property type="entry name" value="APOLIPOPROTEIN N-ACYLTRANSFERASE"/>
    <property type="match status" value="1"/>
</dbReference>
<feature type="domain" description="CN hydrolase" evidence="10">
    <location>
        <begin position="245"/>
        <end position="484"/>
    </location>
</feature>
<dbReference type="EMBL" id="MTSM01000002">
    <property type="protein sequence ID" value="OPX56707.1"/>
    <property type="molecule type" value="Genomic_DNA"/>
</dbReference>
<dbReference type="Pfam" id="PF00795">
    <property type="entry name" value="CN_hydrolase"/>
    <property type="match status" value="1"/>
</dbReference>
<dbReference type="RefSeq" id="WP_078744031.1">
    <property type="nucleotide sequence ID" value="NZ_FUXG01000002.1"/>
</dbReference>
<keyword evidence="5 9" id="KW-0812">Transmembrane</keyword>
<dbReference type="GO" id="GO:0005886">
    <property type="term" value="C:plasma membrane"/>
    <property type="evidence" value="ECO:0007669"/>
    <property type="project" value="UniProtKB-SubCell"/>
</dbReference>
<feature type="transmembrane region" description="Helical" evidence="9">
    <location>
        <begin position="139"/>
        <end position="159"/>
    </location>
</feature>
<evidence type="ECO:0000256" key="2">
    <source>
        <dbReference type="ARBA" id="ARBA00010065"/>
    </source>
</evidence>
<comment type="caution">
    <text evidence="11">The sequence shown here is derived from an EMBL/GenBank/DDBJ whole genome shotgun (WGS) entry which is preliminary data.</text>
</comment>
<sequence length="519" mass="57189">MAISRALQQFSTRKGLPIYLLAAVSGGLLPLSFAPYSLWMMTPVSVLLLLSCINALQRANNSFSQPKEKASAFTLGWFFGLGLFGTGVSWVYVSIHDYGYTGIPLALLLTLAFIMGLALLPALQISLYQRFFAKKQSPLLSITSFAALWVLFEWLRTWLLTGFPWLFAGNALVDSPLVGWLPLGGVFTASFLLVLTGGVFYLALQRKIKLRSLLALMVTLLVASAGLNHIQWTEPSQPKLQVALVQGNIDQNLKWKPQYRQQFLQLYRNLTQDIQDADLVIWPETAVPLLLEQSKPYLAQIISELPEKTALITGLPQRAVSTDGNQAFYNSVIATGDADGIYHKQKLVPFGEYVPLESLFRGMISFFNLPMSSFIAGDSAQPLLVAKGQSIAPFICYEVVYPDFVRQQAQSSDLLVTISNDSWFGHSVGPLQHLQMAQVRAAENGRYMLRGTNNGVTAIIDPQGRITASAPQFEPAIVRGEAQSMSGHTAFSRYGSTPILLLCAVILLLCFNLKKGRSI</sequence>
<protein>
    <recommendedName>
        <fullName evidence="9">Apolipoprotein N-acyltransferase</fullName>
        <shortName evidence="9">ALP N-acyltransferase</shortName>
        <ecNumber evidence="9">2.3.1.269</ecNumber>
    </recommendedName>
</protein>
<dbReference type="STRING" id="64969.SAMN02745127_00415"/>
<dbReference type="Pfam" id="PF20154">
    <property type="entry name" value="LNT_N"/>
    <property type="match status" value="1"/>
</dbReference>
<dbReference type="UniPathway" id="UPA00666"/>
<dbReference type="PANTHER" id="PTHR38686">
    <property type="entry name" value="APOLIPOPROTEIN N-ACYLTRANSFERASE"/>
    <property type="match status" value="1"/>
</dbReference>
<evidence type="ECO:0000256" key="9">
    <source>
        <dbReference type="HAMAP-Rule" id="MF_01148"/>
    </source>
</evidence>
<evidence type="ECO:0000256" key="1">
    <source>
        <dbReference type="ARBA" id="ARBA00004651"/>
    </source>
</evidence>
<dbReference type="HAMAP" id="MF_01148">
    <property type="entry name" value="Lnt"/>
    <property type="match status" value="1"/>
</dbReference>
<comment type="pathway">
    <text evidence="9">Protein modification; lipoprotein biosynthesis (N-acyl transfer).</text>
</comment>
<dbReference type="PROSITE" id="PS50263">
    <property type="entry name" value="CN_HYDROLASE"/>
    <property type="match status" value="1"/>
</dbReference>
<dbReference type="AlphaFoldDB" id="A0A1T4LCS1"/>
<dbReference type="InterPro" id="IPR004563">
    <property type="entry name" value="Apolipo_AcylTrfase"/>
</dbReference>
<dbReference type="InterPro" id="IPR036526">
    <property type="entry name" value="C-N_Hydrolase_sf"/>
</dbReference>
<dbReference type="EC" id="2.3.1.269" evidence="9"/>
<feature type="transmembrane region" description="Helical" evidence="9">
    <location>
        <begin position="16"/>
        <end position="33"/>
    </location>
</feature>
<evidence type="ECO:0000256" key="7">
    <source>
        <dbReference type="ARBA" id="ARBA00023136"/>
    </source>
</evidence>
<evidence type="ECO:0000256" key="6">
    <source>
        <dbReference type="ARBA" id="ARBA00022989"/>
    </source>
</evidence>
<comment type="subcellular location">
    <subcellularLocation>
        <location evidence="1 9">Cell membrane</location>
        <topology evidence="1 9">Multi-pass membrane protein</topology>
    </subcellularLocation>
</comment>
<evidence type="ECO:0000256" key="4">
    <source>
        <dbReference type="ARBA" id="ARBA00022679"/>
    </source>
</evidence>
<feature type="transmembrane region" description="Helical" evidence="9">
    <location>
        <begin position="179"/>
        <end position="204"/>
    </location>
</feature>
<keyword evidence="12" id="KW-1185">Reference proteome</keyword>
<feature type="transmembrane region" description="Helical" evidence="9">
    <location>
        <begin position="213"/>
        <end position="232"/>
    </location>
</feature>
<name>A0A1T4LCS1_9GAMM</name>
<proteinExistence type="inferred from homology"/>
<feature type="transmembrane region" description="Helical" evidence="9">
    <location>
        <begin position="39"/>
        <end position="59"/>
    </location>
</feature>
<feature type="transmembrane region" description="Helical" evidence="9">
    <location>
        <begin position="105"/>
        <end position="127"/>
    </location>
</feature>
<keyword evidence="3 9" id="KW-1003">Cell membrane</keyword>
<evidence type="ECO:0000256" key="8">
    <source>
        <dbReference type="ARBA" id="ARBA00023315"/>
    </source>
</evidence>
<keyword evidence="7 9" id="KW-0472">Membrane</keyword>
<accession>A0A1T4LCS1</accession>
<keyword evidence="6 9" id="KW-1133">Transmembrane helix</keyword>
<comment type="similarity">
    <text evidence="2 9">Belongs to the CN hydrolase family. Apolipoprotein N-acyltransferase subfamily.</text>
</comment>